<dbReference type="PROSITE" id="PS50005">
    <property type="entry name" value="TPR"/>
    <property type="match status" value="1"/>
</dbReference>
<feature type="repeat" description="TPR" evidence="1">
    <location>
        <begin position="81"/>
        <end position="114"/>
    </location>
</feature>
<name>A0A809SDQ1_9BACT</name>
<dbReference type="SUPFAM" id="SSF48452">
    <property type="entry name" value="TPR-like"/>
    <property type="match status" value="1"/>
</dbReference>
<proteinExistence type="predicted"/>
<evidence type="ECO:0000313" key="4">
    <source>
        <dbReference type="EMBL" id="BBO23234.1"/>
    </source>
</evidence>
<organism evidence="4 5">
    <name type="scientific">Candidatus Nitrosymbiomonas proteolyticus</name>
    <dbReference type="NCBI Taxonomy" id="2608984"/>
    <lineage>
        <taxon>Bacteria</taxon>
        <taxon>Bacillati</taxon>
        <taxon>Armatimonadota</taxon>
        <taxon>Armatimonadota incertae sedis</taxon>
        <taxon>Candidatus Nitrosymbiomonas</taxon>
    </lineage>
</organism>
<dbReference type="KEGG" id="npy:NPRO_08290"/>
<evidence type="ECO:0000313" key="5">
    <source>
        <dbReference type="Proteomes" id="UP000662873"/>
    </source>
</evidence>
<protein>
    <submittedName>
        <fullName evidence="4">TPR repeat protein</fullName>
    </submittedName>
</protein>
<keyword evidence="3" id="KW-0812">Transmembrane</keyword>
<evidence type="ECO:0000256" key="2">
    <source>
        <dbReference type="SAM" id="MobiDB-lite"/>
    </source>
</evidence>
<feature type="transmembrane region" description="Helical" evidence="3">
    <location>
        <begin position="149"/>
        <end position="170"/>
    </location>
</feature>
<dbReference type="EMBL" id="AP021858">
    <property type="protein sequence ID" value="BBO23234.1"/>
    <property type="molecule type" value="Genomic_DNA"/>
</dbReference>
<keyword evidence="3" id="KW-0472">Membrane</keyword>
<sequence>MGAPEDNPTPRVCDRCFASLAPDAEFCVECGAPVPDAASAEGSDGTIYPQLARANLFRMRGDYRQAEEICLAILRRYPNNATANALLGDISQERGDLEQAAEWYDLALDLTPDSVPIRQKLTVVKERMAERDTANTAKQLGLPTTRPKIGLYVFGVLAFLLGTGAAAFYLGRNWPVPESINVVEQPLELGATRRSSTEPEAPPQAQPSTRAAAPLANTDTDRALIEAVAQRNPSGSAVLDIDYFPRGQFAFVTYSAGDEDDPRVLGASIASSVLEQMPECQSVVLRAIRHSQVVFIADVTRESVALTAQTDWQANYSKVPGAFADAVLSREWTPNAPALSPTDSETRPADRGGEQPGD</sequence>
<dbReference type="Gene3D" id="1.25.40.10">
    <property type="entry name" value="Tetratricopeptide repeat domain"/>
    <property type="match status" value="1"/>
</dbReference>
<feature type="compositionally biased region" description="Basic and acidic residues" evidence="2">
    <location>
        <begin position="344"/>
        <end position="358"/>
    </location>
</feature>
<dbReference type="SMART" id="SM00028">
    <property type="entry name" value="TPR"/>
    <property type="match status" value="2"/>
</dbReference>
<dbReference type="InterPro" id="IPR019734">
    <property type="entry name" value="TPR_rpt"/>
</dbReference>
<reference evidence="4" key="1">
    <citation type="journal article" name="DNA Res.">
        <title>The physiological potential of anammox bacteria as revealed by their core genome structure.</title>
        <authorList>
            <person name="Okubo T."/>
            <person name="Toyoda A."/>
            <person name="Fukuhara K."/>
            <person name="Uchiyama I."/>
            <person name="Harigaya Y."/>
            <person name="Kuroiwa M."/>
            <person name="Suzuki T."/>
            <person name="Murakami Y."/>
            <person name="Suwa Y."/>
            <person name="Takami H."/>
        </authorList>
    </citation>
    <scope>NUCLEOTIDE SEQUENCE</scope>
    <source>
        <strain evidence="4">317325-2</strain>
    </source>
</reference>
<dbReference type="Pfam" id="PF13432">
    <property type="entry name" value="TPR_16"/>
    <property type="match status" value="1"/>
</dbReference>
<evidence type="ECO:0000256" key="1">
    <source>
        <dbReference type="PROSITE-ProRule" id="PRU00339"/>
    </source>
</evidence>
<accession>A0A809SDQ1</accession>
<keyword evidence="1" id="KW-0802">TPR repeat</keyword>
<dbReference type="InterPro" id="IPR011990">
    <property type="entry name" value="TPR-like_helical_dom_sf"/>
</dbReference>
<feature type="region of interest" description="Disordered" evidence="2">
    <location>
        <begin position="334"/>
        <end position="358"/>
    </location>
</feature>
<evidence type="ECO:0000256" key="3">
    <source>
        <dbReference type="SAM" id="Phobius"/>
    </source>
</evidence>
<keyword evidence="3" id="KW-1133">Transmembrane helix</keyword>
<feature type="region of interest" description="Disordered" evidence="2">
    <location>
        <begin position="192"/>
        <end position="214"/>
    </location>
</feature>
<dbReference type="AlphaFoldDB" id="A0A809SDQ1"/>
<gene>
    <name evidence="4" type="ORF">NPRO_08290</name>
</gene>
<dbReference type="Proteomes" id="UP000662873">
    <property type="component" value="Chromosome"/>
</dbReference>